<organism evidence="1">
    <name type="scientific">viral metagenome</name>
    <dbReference type="NCBI Taxonomy" id="1070528"/>
    <lineage>
        <taxon>unclassified sequences</taxon>
        <taxon>metagenomes</taxon>
        <taxon>organismal metagenomes</taxon>
    </lineage>
</organism>
<sequence>MNRETRVKKLQMEKYLECRGEVRELERLLQESRLRYRKEAKNIKRQTWGDYWREWKEWWYDKDQWISNEIKKNEEEISFFRDLQKSVGLYNKDSETDMYNSYNAYINSQNEYDGLDSDEI</sequence>
<protein>
    <submittedName>
        <fullName evidence="1">Uncharacterized protein</fullName>
    </submittedName>
</protein>
<dbReference type="EMBL" id="MN739316">
    <property type="protein sequence ID" value="QHS98439.1"/>
    <property type="molecule type" value="Genomic_DNA"/>
</dbReference>
<proteinExistence type="predicted"/>
<name>A0A6C0C3V3_9ZZZZ</name>
<evidence type="ECO:0000313" key="1">
    <source>
        <dbReference type="EMBL" id="QHS98439.1"/>
    </source>
</evidence>
<reference evidence="1" key="1">
    <citation type="journal article" date="2020" name="Nature">
        <title>Giant virus diversity and host interactions through global metagenomics.</title>
        <authorList>
            <person name="Schulz F."/>
            <person name="Roux S."/>
            <person name="Paez-Espino D."/>
            <person name="Jungbluth S."/>
            <person name="Walsh D.A."/>
            <person name="Denef V.J."/>
            <person name="McMahon K.D."/>
            <person name="Konstantinidis K.T."/>
            <person name="Eloe-Fadrosh E.A."/>
            <person name="Kyrpides N.C."/>
            <person name="Woyke T."/>
        </authorList>
    </citation>
    <scope>NUCLEOTIDE SEQUENCE</scope>
    <source>
        <strain evidence="1">GVMAG-M-3300020185-18</strain>
    </source>
</reference>
<dbReference type="AlphaFoldDB" id="A0A6C0C3V3"/>
<accession>A0A6C0C3V3</accession>